<comment type="caution">
    <text evidence="1">The sequence shown here is derived from an EMBL/GenBank/DDBJ whole genome shotgun (WGS) entry which is preliminary data.</text>
</comment>
<name>A0AAV1SCJ4_9ROSI</name>
<dbReference type="InterPro" id="IPR044296">
    <property type="entry name" value="HIPP46"/>
</dbReference>
<dbReference type="EMBL" id="CAWUPB010001173">
    <property type="protein sequence ID" value="CAK7349164.1"/>
    <property type="molecule type" value="Genomic_DNA"/>
</dbReference>
<evidence type="ECO:0008006" key="3">
    <source>
        <dbReference type="Google" id="ProtNLM"/>
    </source>
</evidence>
<accession>A0AAV1SCJ4</accession>
<protein>
    <recommendedName>
        <fullName evidence="3">Heavy metal-associated isoprenylated plant protein 16-like</fullName>
    </recommendedName>
</protein>
<sequence>MKKKVVIKVTLNGQKSRSKALKIAVGFSGVESAGIGGQDKSQIEVVGDGVDVAKLTILLRKKMGYADLVSVADVGGEKKEEKKEEAKVQPVVWSMYGGGTPHTYIHYPSNHYQDPSCSIIYI</sequence>
<dbReference type="Proteomes" id="UP001314170">
    <property type="component" value="Unassembled WGS sequence"/>
</dbReference>
<reference evidence="1 2" key="1">
    <citation type="submission" date="2024-01" db="EMBL/GenBank/DDBJ databases">
        <authorList>
            <person name="Waweru B."/>
        </authorList>
    </citation>
    <scope>NUCLEOTIDE SEQUENCE [LARGE SCALE GENOMIC DNA]</scope>
</reference>
<evidence type="ECO:0000313" key="1">
    <source>
        <dbReference type="EMBL" id="CAK7349164.1"/>
    </source>
</evidence>
<dbReference type="Gene3D" id="3.30.70.100">
    <property type="match status" value="1"/>
</dbReference>
<keyword evidence="2" id="KW-1185">Reference proteome</keyword>
<dbReference type="AlphaFoldDB" id="A0AAV1SCJ4"/>
<organism evidence="1 2">
    <name type="scientific">Dovyalis caffra</name>
    <dbReference type="NCBI Taxonomy" id="77055"/>
    <lineage>
        <taxon>Eukaryota</taxon>
        <taxon>Viridiplantae</taxon>
        <taxon>Streptophyta</taxon>
        <taxon>Embryophyta</taxon>
        <taxon>Tracheophyta</taxon>
        <taxon>Spermatophyta</taxon>
        <taxon>Magnoliopsida</taxon>
        <taxon>eudicotyledons</taxon>
        <taxon>Gunneridae</taxon>
        <taxon>Pentapetalae</taxon>
        <taxon>rosids</taxon>
        <taxon>fabids</taxon>
        <taxon>Malpighiales</taxon>
        <taxon>Salicaceae</taxon>
        <taxon>Flacourtieae</taxon>
        <taxon>Dovyalis</taxon>
    </lineage>
</organism>
<proteinExistence type="predicted"/>
<evidence type="ECO:0000313" key="2">
    <source>
        <dbReference type="Proteomes" id="UP001314170"/>
    </source>
</evidence>
<dbReference type="PANTHER" id="PTHR46371">
    <property type="entry name" value="OS04G0464100 PROTEIN"/>
    <property type="match status" value="1"/>
</dbReference>
<gene>
    <name evidence="1" type="ORF">DCAF_LOCUS21875</name>
</gene>